<sequence>MEGGLADGEPDRTSVLKEGRKIFLKIKMNLHFLCQRASLNL</sequence>
<organism evidence="1 2">
    <name type="scientific">Pan troglodytes</name>
    <name type="common">Chimpanzee</name>
    <dbReference type="NCBI Taxonomy" id="9598"/>
    <lineage>
        <taxon>Eukaryota</taxon>
        <taxon>Metazoa</taxon>
        <taxon>Chordata</taxon>
        <taxon>Craniata</taxon>
        <taxon>Vertebrata</taxon>
        <taxon>Euteleostomi</taxon>
        <taxon>Mammalia</taxon>
        <taxon>Eutheria</taxon>
        <taxon>Euarchontoglires</taxon>
        <taxon>Primates</taxon>
        <taxon>Haplorrhini</taxon>
        <taxon>Catarrhini</taxon>
        <taxon>Hominidae</taxon>
        <taxon>Pan</taxon>
    </lineage>
</organism>
<proteinExistence type="predicted"/>
<feature type="non-terminal residue" evidence="1">
    <location>
        <position position="41"/>
    </location>
</feature>
<comment type="caution">
    <text evidence="1">The sequence shown here is derived from an EMBL/GenBank/DDBJ whole genome shotgun (WGS) entry which is preliminary data.</text>
</comment>
<dbReference type="Proteomes" id="UP000236370">
    <property type="component" value="Unassembled WGS sequence"/>
</dbReference>
<evidence type="ECO:0000313" key="2">
    <source>
        <dbReference type="Proteomes" id="UP000236370"/>
    </source>
</evidence>
<protein>
    <submittedName>
        <fullName evidence="1">OSBPL8 isoform 5</fullName>
    </submittedName>
</protein>
<accession>A0A2J8MJ01</accession>
<reference evidence="1 2" key="1">
    <citation type="submission" date="2017-12" db="EMBL/GenBank/DDBJ databases">
        <title>High-resolution comparative analysis of great ape genomes.</title>
        <authorList>
            <person name="Pollen A."/>
            <person name="Hastie A."/>
            <person name="Hormozdiari F."/>
            <person name="Dougherty M."/>
            <person name="Liu R."/>
            <person name="Chaisson M."/>
            <person name="Hoppe E."/>
            <person name="Hill C."/>
            <person name="Pang A."/>
            <person name="Hillier L."/>
            <person name="Baker C."/>
            <person name="Armstrong J."/>
            <person name="Shendure J."/>
            <person name="Paten B."/>
            <person name="Wilson R."/>
            <person name="Chao H."/>
            <person name="Schneider V."/>
            <person name="Ventura M."/>
            <person name="Kronenberg Z."/>
            <person name="Murali S."/>
            <person name="Gordon D."/>
            <person name="Cantsilieris S."/>
            <person name="Munson K."/>
            <person name="Nelson B."/>
            <person name="Raja A."/>
            <person name="Underwood J."/>
            <person name="Diekhans M."/>
            <person name="Fiddes I."/>
            <person name="Haussler D."/>
            <person name="Eichler E."/>
        </authorList>
    </citation>
    <scope>NUCLEOTIDE SEQUENCE [LARGE SCALE GENOMIC DNA]</scope>
    <source>
        <strain evidence="1">Yerkes chimp pedigree #C0471</strain>
    </source>
</reference>
<name>A0A2J8MJ01_PANTR</name>
<gene>
    <name evidence="1" type="ORF">CK820_G0020312</name>
</gene>
<dbReference type="EMBL" id="NBAG03000254">
    <property type="protein sequence ID" value="PNI59499.1"/>
    <property type="molecule type" value="Genomic_DNA"/>
</dbReference>
<dbReference type="AlphaFoldDB" id="A0A2J8MJ01"/>
<evidence type="ECO:0000313" key="1">
    <source>
        <dbReference type="EMBL" id="PNI59499.1"/>
    </source>
</evidence>